<keyword evidence="4" id="KW-0804">Transcription</keyword>
<dbReference type="EMBL" id="MU251308">
    <property type="protein sequence ID" value="KAG9249459.1"/>
    <property type="molecule type" value="Genomic_DNA"/>
</dbReference>
<evidence type="ECO:0000256" key="4">
    <source>
        <dbReference type="ARBA" id="ARBA00023163"/>
    </source>
</evidence>
<keyword evidence="5" id="KW-0539">Nucleus</keyword>
<gene>
    <name evidence="6" type="ORF">F5Z01DRAFT_496139</name>
</gene>
<evidence type="ECO:0000256" key="3">
    <source>
        <dbReference type="ARBA" id="ARBA00023125"/>
    </source>
</evidence>
<dbReference type="PANTHER" id="PTHR46910">
    <property type="entry name" value="TRANSCRIPTION FACTOR PDR1"/>
    <property type="match status" value="1"/>
</dbReference>
<dbReference type="RefSeq" id="XP_046113383.1">
    <property type="nucleotide sequence ID" value="XM_046260245.1"/>
</dbReference>
<organism evidence="6 7">
    <name type="scientific">Emericellopsis atlantica</name>
    <dbReference type="NCBI Taxonomy" id="2614577"/>
    <lineage>
        <taxon>Eukaryota</taxon>
        <taxon>Fungi</taxon>
        <taxon>Dikarya</taxon>
        <taxon>Ascomycota</taxon>
        <taxon>Pezizomycotina</taxon>
        <taxon>Sordariomycetes</taxon>
        <taxon>Hypocreomycetidae</taxon>
        <taxon>Hypocreales</taxon>
        <taxon>Bionectriaceae</taxon>
        <taxon>Emericellopsis</taxon>
    </lineage>
</organism>
<dbReference type="GO" id="GO:0005634">
    <property type="term" value="C:nucleus"/>
    <property type="evidence" value="ECO:0007669"/>
    <property type="project" value="UniProtKB-SubCell"/>
</dbReference>
<dbReference type="GO" id="GO:0003677">
    <property type="term" value="F:DNA binding"/>
    <property type="evidence" value="ECO:0007669"/>
    <property type="project" value="UniProtKB-KW"/>
</dbReference>
<evidence type="ECO:0000256" key="2">
    <source>
        <dbReference type="ARBA" id="ARBA00023015"/>
    </source>
</evidence>
<dbReference type="AlphaFoldDB" id="A0A9P7ZCA3"/>
<evidence type="ECO:0000256" key="5">
    <source>
        <dbReference type="ARBA" id="ARBA00023242"/>
    </source>
</evidence>
<evidence type="ECO:0000313" key="6">
    <source>
        <dbReference type="EMBL" id="KAG9249459.1"/>
    </source>
</evidence>
<dbReference type="Proteomes" id="UP000887229">
    <property type="component" value="Unassembled WGS sequence"/>
</dbReference>
<keyword evidence="7" id="KW-1185">Reference proteome</keyword>
<comment type="subcellular location">
    <subcellularLocation>
        <location evidence="1">Nucleus</location>
    </subcellularLocation>
</comment>
<reference evidence="6" key="1">
    <citation type="journal article" date="2021" name="IMA Fungus">
        <title>Genomic characterization of three marine fungi, including Emericellopsis atlantica sp. nov. with signatures of a generalist lifestyle and marine biomass degradation.</title>
        <authorList>
            <person name="Hagestad O.C."/>
            <person name="Hou L."/>
            <person name="Andersen J.H."/>
            <person name="Hansen E.H."/>
            <person name="Altermark B."/>
            <person name="Li C."/>
            <person name="Kuhnert E."/>
            <person name="Cox R.J."/>
            <person name="Crous P.W."/>
            <person name="Spatafora J.W."/>
            <person name="Lail K."/>
            <person name="Amirebrahimi M."/>
            <person name="Lipzen A."/>
            <person name="Pangilinan J."/>
            <person name="Andreopoulos W."/>
            <person name="Hayes R.D."/>
            <person name="Ng V."/>
            <person name="Grigoriev I.V."/>
            <person name="Jackson S.A."/>
            <person name="Sutton T.D.S."/>
            <person name="Dobson A.D.W."/>
            <person name="Rama T."/>
        </authorList>
    </citation>
    <scope>NUCLEOTIDE SEQUENCE</scope>
    <source>
        <strain evidence="6">TS7</strain>
    </source>
</reference>
<evidence type="ECO:0000256" key="1">
    <source>
        <dbReference type="ARBA" id="ARBA00004123"/>
    </source>
</evidence>
<evidence type="ECO:0008006" key="8">
    <source>
        <dbReference type="Google" id="ProtNLM"/>
    </source>
</evidence>
<keyword evidence="2" id="KW-0805">Transcription regulation</keyword>
<sequence length="223" mass="24928">MLPESATVLHGNPRAPVPIFTGFLHPDVYDKNFKYLKERISDDATGHRPTPLFPILISKRLTANAFDDVMSEYQIIDKPKFVALLEAQYALSLVDHAGDPARWAMVNAILALALRVKIAPGSEQTLRAFPCSFYRNAVAVLPELILQRSNLLAVQALQAMAVYARETQDYQAFAMLASNALHLLELLGPLHLSSHQGLNEEDRRQYANAYVITQVFKKVTNAR</sequence>
<proteinExistence type="predicted"/>
<accession>A0A9P7ZCA3</accession>
<dbReference type="GO" id="GO:0003700">
    <property type="term" value="F:DNA-binding transcription factor activity"/>
    <property type="evidence" value="ECO:0007669"/>
    <property type="project" value="InterPro"/>
</dbReference>
<dbReference type="CDD" id="cd12148">
    <property type="entry name" value="fungal_TF_MHR"/>
    <property type="match status" value="1"/>
</dbReference>
<comment type="caution">
    <text evidence="6">The sequence shown here is derived from an EMBL/GenBank/DDBJ whole genome shotgun (WGS) entry which is preliminary data.</text>
</comment>
<protein>
    <recommendedName>
        <fullName evidence="8">Transcription factor domain-containing protein</fullName>
    </recommendedName>
</protein>
<keyword evidence="3" id="KW-0238">DNA-binding</keyword>
<dbReference type="OrthoDB" id="3266505at2759"/>
<dbReference type="InterPro" id="IPR050987">
    <property type="entry name" value="AtrR-like"/>
</dbReference>
<evidence type="ECO:0000313" key="7">
    <source>
        <dbReference type="Proteomes" id="UP000887229"/>
    </source>
</evidence>
<name>A0A9P7ZCA3_9HYPO</name>
<dbReference type="GeneID" id="70291148"/>
<dbReference type="PANTHER" id="PTHR46910:SF37">
    <property type="entry name" value="ZN(II)2CYS6 TRANSCRIPTION FACTOR (EUROFUNG)"/>
    <property type="match status" value="1"/>
</dbReference>